<gene>
    <name evidence="1" type="ordered locus">BAbS19_I17420</name>
</gene>
<dbReference type="KEGG" id="bmc:BAbS19_I17420"/>
<dbReference type="Proteomes" id="UP000002565">
    <property type="component" value="Chromosome 1"/>
</dbReference>
<evidence type="ECO:0000313" key="1">
    <source>
        <dbReference type="EMBL" id="ACD73224.1"/>
    </source>
</evidence>
<accession>A0A0F6ASI9</accession>
<evidence type="ECO:0000313" key="2">
    <source>
        <dbReference type="Proteomes" id="UP000002565"/>
    </source>
</evidence>
<dbReference type="AlphaFoldDB" id="A0A0F6ASI9"/>
<proteinExistence type="predicted"/>
<dbReference type="HOGENOM" id="CLU_3354963_0_0_5"/>
<sequence length="36" mass="4214">MQRMAIDFKGAHFPKNVILYAVFFYVRYPVGCVANF</sequence>
<protein>
    <submittedName>
        <fullName evidence="1">Transposase</fullName>
    </submittedName>
</protein>
<reference evidence="1 2" key="1">
    <citation type="journal article" date="2008" name="PLoS ONE">
        <title>Genome sequence of Brucella abortus vaccine strain S19 compared to virulent strains yields candidate virulence genes.</title>
        <authorList>
            <person name="Crasta O.R."/>
            <person name="Folkerts O."/>
            <person name="Fei Z."/>
            <person name="Mane S.P."/>
            <person name="Evans C."/>
            <person name="Martino-Catt S."/>
            <person name="Bricker B."/>
            <person name="Yu G."/>
            <person name="Du L."/>
            <person name="Sobral B.W."/>
        </authorList>
    </citation>
    <scope>NUCLEOTIDE SEQUENCE [LARGE SCALE GENOMIC DNA]</scope>
    <source>
        <strain evidence="1 2">S19</strain>
    </source>
</reference>
<organism evidence="1 2">
    <name type="scientific">Brucella abortus (strain S19)</name>
    <dbReference type="NCBI Taxonomy" id="430066"/>
    <lineage>
        <taxon>Bacteria</taxon>
        <taxon>Pseudomonadati</taxon>
        <taxon>Pseudomonadota</taxon>
        <taxon>Alphaproteobacteria</taxon>
        <taxon>Hyphomicrobiales</taxon>
        <taxon>Brucellaceae</taxon>
        <taxon>Brucella/Ochrobactrum group</taxon>
        <taxon>Brucella</taxon>
    </lineage>
</organism>
<dbReference type="EMBL" id="CP000887">
    <property type="protein sequence ID" value="ACD73224.1"/>
    <property type="molecule type" value="Genomic_DNA"/>
</dbReference>
<name>A0A0F6ASI9_BRUA1</name>